<feature type="compositionally biased region" description="Basic and acidic residues" evidence="1">
    <location>
        <begin position="12"/>
        <end position="23"/>
    </location>
</feature>
<organism evidence="2 3">
    <name type="scientific">Cryptolaemus montrouzieri</name>
    <dbReference type="NCBI Taxonomy" id="559131"/>
    <lineage>
        <taxon>Eukaryota</taxon>
        <taxon>Metazoa</taxon>
        <taxon>Ecdysozoa</taxon>
        <taxon>Arthropoda</taxon>
        <taxon>Hexapoda</taxon>
        <taxon>Insecta</taxon>
        <taxon>Pterygota</taxon>
        <taxon>Neoptera</taxon>
        <taxon>Endopterygota</taxon>
        <taxon>Coleoptera</taxon>
        <taxon>Polyphaga</taxon>
        <taxon>Cucujiformia</taxon>
        <taxon>Coccinelloidea</taxon>
        <taxon>Coccinellidae</taxon>
        <taxon>Scymninae</taxon>
        <taxon>Scymnini</taxon>
        <taxon>Cryptolaemus</taxon>
    </lineage>
</organism>
<gene>
    <name evidence="2" type="ORF">HHI36_017348</name>
</gene>
<accession>A0ABD2NN25</accession>
<sequence length="72" mass="8601">IENTNKVHPKRMKDSAQARREWEAGNIFKKKRGRPKNTWDGEIGKLLKNRGITWKEAERMAANRKEWKKLIQ</sequence>
<comment type="caution">
    <text evidence="2">The sequence shown here is derived from an EMBL/GenBank/DDBJ whole genome shotgun (WGS) entry which is preliminary data.</text>
</comment>
<dbReference type="AlphaFoldDB" id="A0ABD2NN25"/>
<dbReference type="EMBL" id="JABFTP020000124">
    <property type="protein sequence ID" value="KAL3279842.1"/>
    <property type="molecule type" value="Genomic_DNA"/>
</dbReference>
<evidence type="ECO:0000256" key="1">
    <source>
        <dbReference type="SAM" id="MobiDB-lite"/>
    </source>
</evidence>
<evidence type="ECO:0000313" key="2">
    <source>
        <dbReference type="EMBL" id="KAL3279842.1"/>
    </source>
</evidence>
<reference evidence="2 3" key="1">
    <citation type="journal article" date="2021" name="BMC Biol.">
        <title>Horizontally acquired antibacterial genes associated with adaptive radiation of ladybird beetles.</title>
        <authorList>
            <person name="Li H.S."/>
            <person name="Tang X.F."/>
            <person name="Huang Y.H."/>
            <person name="Xu Z.Y."/>
            <person name="Chen M.L."/>
            <person name="Du X.Y."/>
            <person name="Qiu B.Y."/>
            <person name="Chen P.T."/>
            <person name="Zhang W."/>
            <person name="Slipinski A."/>
            <person name="Escalona H.E."/>
            <person name="Waterhouse R.M."/>
            <person name="Zwick A."/>
            <person name="Pang H."/>
        </authorList>
    </citation>
    <scope>NUCLEOTIDE SEQUENCE [LARGE SCALE GENOMIC DNA]</scope>
    <source>
        <strain evidence="2">SYSU2018</strain>
    </source>
</reference>
<feature type="non-terminal residue" evidence="2">
    <location>
        <position position="1"/>
    </location>
</feature>
<name>A0ABD2NN25_9CUCU</name>
<protein>
    <submittedName>
        <fullName evidence="2">Uncharacterized protein</fullName>
    </submittedName>
</protein>
<keyword evidence="3" id="KW-1185">Reference proteome</keyword>
<evidence type="ECO:0000313" key="3">
    <source>
        <dbReference type="Proteomes" id="UP001516400"/>
    </source>
</evidence>
<feature type="region of interest" description="Disordered" evidence="1">
    <location>
        <begin position="1"/>
        <end position="24"/>
    </location>
</feature>
<dbReference type="Proteomes" id="UP001516400">
    <property type="component" value="Unassembled WGS sequence"/>
</dbReference>
<proteinExistence type="predicted"/>